<dbReference type="Proteomes" id="UP000183404">
    <property type="component" value="Unassembled WGS sequence"/>
</dbReference>
<name>A0A1G7IQR6_THETY</name>
<gene>
    <name evidence="2" type="ORF">SAMN04244560_00307</name>
</gene>
<evidence type="ECO:0000313" key="2">
    <source>
        <dbReference type="EMBL" id="SDF14955.1"/>
    </source>
</evidence>
<dbReference type="EMBL" id="FNBS01000005">
    <property type="protein sequence ID" value="SDF14955.1"/>
    <property type="molecule type" value="Genomic_DNA"/>
</dbReference>
<proteinExistence type="predicted"/>
<evidence type="ECO:0000313" key="3">
    <source>
        <dbReference type="Proteomes" id="UP000183404"/>
    </source>
</evidence>
<organism evidence="2 3">
    <name type="scientific">Thermoanaerobacter thermohydrosulfuricus</name>
    <name type="common">Clostridium thermohydrosulfuricum</name>
    <dbReference type="NCBI Taxonomy" id="1516"/>
    <lineage>
        <taxon>Bacteria</taxon>
        <taxon>Bacillati</taxon>
        <taxon>Bacillota</taxon>
        <taxon>Clostridia</taxon>
        <taxon>Thermoanaerobacterales</taxon>
        <taxon>Thermoanaerobacteraceae</taxon>
        <taxon>Thermoanaerobacter</taxon>
    </lineage>
</organism>
<dbReference type="AlphaFoldDB" id="A0A1G7IQR6"/>
<dbReference type="RefSeq" id="WP_074592001.1">
    <property type="nucleotide sequence ID" value="NZ_FNBS01000005.1"/>
</dbReference>
<keyword evidence="1" id="KW-1133">Transmembrane helix</keyword>
<protein>
    <recommendedName>
        <fullName evidence="4">Flp pilus-assembly TadE/G-like</fullName>
    </recommendedName>
</protein>
<reference evidence="2 3" key="1">
    <citation type="submission" date="2016-10" db="EMBL/GenBank/DDBJ databases">
        <authorList>
            <person name="de Groot N.N."/>
        </authorList>
    </citation>
    <scope>NUCLEOTIDE SEQUENCE [LARGE SCALE GENOMIC DNA]</scope>
    <source>
        <strain evidence="2 3">DSM 569</strain>
    </source>
</reference>
<keyword evidence="1" id="KW-0812">Transmembrane</keyword>
<keyword evidence="1" id="KW-0472">Membrane</keyword>
<evidence type="ECO:0008006" key="4">
    <source>
        <dbReference type="Google" id="ProtNLM"/>
    </source>
</evidence>
<feature type="transmembrane region" description="Helical" evidence="1">
    <location>
        <begin position="9"/>
        <end position="32"/>
    </location>
</feature>
<evidence type="ECO:0000256" key="1">
    <source>
        <dbReference type="SAM" id="Phobius"/>
    </source>
</evidence>
<accession>A0A1G7IQR6</accession>
<sequence>MFNHKKGDAVLVLFIYLTFLFFMLIVASLLYIRLASNQTAVDNICAEAASRVLWDNLNSQKEISKNDIDNKNFKYNNAKLDEDKAVDIVVQTFAEKGMETQKVQVYTNGNILYIEGDVKLKTRNVFNPGEDFRWVHFKYKTRIYKNHL</sequence>